<evidence type="ECO:0000256" key="5">
    <source>
        <dbReference type="ARBA" id="ARBA00022807"/>
    </source>
</evidence>
<evidence type="ECO:0000313" key="8">
    <source>
        <dbReference type="Proteomes" id="UP001231736"/>
    </source>
</evidence>
<evidence type="ECO:0000313" key="7">
    <source>
        <dbReference type="EMBL" id="MDP8174442.1"/>
    </source>
</evidence>
<dbReference type="InterPro" id="IPR038765">
    <property type="entry name" value="Papain-like_cys_pep_sf"/>
</dbReference>
<dbReference type="InterPro" id="IPR052062">
    <property type="entry name" value="Murein_DD/LD_carboxypeptidase"/>
</dbReference>
<dbReference type="GO" id="GO:0006508">
    <property type="term" value="P:proteolysis"/>
    <property type="evidence" value="ECO:0007669"/>
    <property type="project" value="UniProtKB-KW"/>
</dbReference>
<dbReference type="InterPro" id="IPR000064">
    <property type="entry name" value="NLP_P60_dom"/>
</dbReference>
<evidence type="ECO:0000256" key="3">
    <source>
        <dbReference type="ARBA" id="ARBA00022729"/>
    </source>
</evidence>
<accession>A0AAJ6NCS1</accession>
<feature type="domain" description="NlpC/P60" evidence="6">
    <location>
        <begin position="50"/>
        <end position="172"/>
    </location>
</feature>
<dbReference type="GO" id="GO:0008234">
    <property type="term" value="F:cysteine-type peptidase activity"/>
    <property type="evidence" value="ECO:0007669"/>
    <property type="project" value="UniProtKB-KW"/>
</dbReference>
<dbReference type="PANTHER" id="PTHR47360:SF1">
    <property type="entry name" value="ENDOPEPTIDASE NLPC-RELATED"/>
    <property type="match status" value="1"/>
</dbReference>
<protein>
    <submittedName>
        <fullName evidence="7">NlpC/P60 family protein</fullName>
    </submittedName>
</protein>
<reference evidence="7" key="1">
    <citation type="journal article" date="2023" name="Front. Microbiol.">
        <title>Phylogeography and host specificity of Pasteurellaceae pathogenic to sea-farmed fish in the north-east Atlantic.</title>
        <authorList>
            <person name="Gulla S."/>
            <person name="Colquhoun D.J."/>
            <person name="Olsen A.B."/>
            <person name="Spilsberg B."/>
            <person name="Lagesen K."/>
            <person name="Aakesson C.P."/>
            <person name="Strom S."/>
            <person name="Manji F."/>
            <person name="Birkbeck T.H."/>
            <person name="Nilsen H.K."/>
        </authorList>
    </citation>
    <scope>NUCLEOTIDE SEQUENCE</scope>
    <source>
        <strain evidence="7">98B1</strain>
    </source>
</reference>
<dbReference type="SUPFAM" id="SSF54001">
    <property type="entry name" value="Cysteine proteinases"/>
    <property type="match status" value="1"/>
</dbReference>
<sequence>MIQLYLCFKNKVILLLVVVLSVFLTACSSSYHTQQPTVHYYRSSNNNDPIFRIVRLIEQHRQWKGTRYRLGGMSRSGVDCSGFTLVTFRDAFGISLPRTTVLQAKKGKYIPKKDLQPGDLVFFKTGLGPHGKHVGIYVKDGKFLHASSKKGVIYSNLNSVYWKKVYWQARRL</sequence>
<organism evidence="7 8">
    <name type="scientific">Phocoenobacter skyensis</name>
    <dbReference type="NCBI Taxonomy" id="97481"/>
    <lineage>
        <taxon>Bacteria</taxon>
        <taxon>Pseudomonadati</taxon>
        <taxon>Pseudomonadota</taxon>
        <taxon>Gammaproteobacteria</taxon>
        <taxon>Pasteurellales</taxon>
        <taxon>Pasteurellaceae</taxon>
        <taxon>Phocoenobacter</taxon>
    </lineage>
</organism>
<evidence type="ECO:0000256" key="2">
    <source>
        <dbReference type="ARBA" id="ARBA00022670"/>
    </source>
</evidence>
<keyword evidence="4" id="KW-0378">Hydrolase</keyword>
<dbReference type="PANTHER" id="PTHR47360">
    <property type="entry name" value="MUREIN DD-ENDOPEPTIDASE MEPS/MUREIN LD-CARBOXYPEPTIDASE"/>
    <property type="match status" value="1"/>
</dbReference>
<keyword evidence="5" id="KW-0788">Thiol protease</keyword>
<name>A0AAJ6NCS1_9PAST</name>
<comment type="caution">
    <text evidence="7">The sequence shown here is derived from an EMBL/GenBank/DDBJ whole genome shotgun (WGS) entry which is preliminary data.</text>
</comment>
<proteinExistence type="inferred from homology"/>
<dbReference type="RefSeq" id="WP_306375576.1">
    <property type="nucleotide sequence ID" value="NZ_JASAYT010000007.1"/>
</dbReference>
<evidence type="ECO:0000256" key="4">
    <source>
        <dbReference type="ARBA" id="ARBA00022801"/>
    </source>
</evidence>
<dbReference type="PROSITE" id="PS51935">
    <property type="entry name" value="NLPC_P60"/>
    <property type="match status" value="1"/>
</dbReference>
<dbReference type="Pfam" id="PF00877">
    <property type="entry name" value="NLPC_P60"/>
    <property type="match status" value="1"/>
</dbReference>
<dbReference type="Proteomes" id="UP001231736">
    <property type="component" value="Unassembled WGS sequence"/>
</dbReference>
<dbReference type="EMBL" id="JASAYT010000007">
    <property type="protein sequence ID" value="MDP8174442.1"/>
    <property type="molecule type" value="Genomic_DNA"/>
</dbReference>
<evidence type="ECO:0000259" key="6">
    <source>
        <dbReference type="PROSITE" id="PS51935"/>
    </source>
</evidence>
<comment type="similarity">
    <text evidence="1">Belongs to the peptidase C40 family.</text>
</comment>
<keyword evidence="2" id="KW-0645">Protease</keyword>
<keyword evidence="3" id="KW-0732">Signal</keyword>
<evidence type="ECO:0000256" key="1">
    <source>
        <dbReference type="ARBA" id="ARBA00007074"/>
    </source>
</evidence>
<dbReference type="Gene3D" id="3.90.1720.10">
    <property type="entry name" value="endopeptidase domain like (from Nostoc punctiforme)"/>
    <property type="match status" value="1"/>
</dbReference>
<dbReference type="AlphaFoldDB" id="A0AAJ6NCS1"/>
<gene>
    <name evidence="7" type="ORF">QJU97_03090</name>
</gene>